<dbReference type="SMART" id="SM01002">
    <property type="entry name" value="AlaDh_PNT_C"/>
    <property type="match status" value="1"/>
</dbReference>
<evidence type="ECO:0000259" key="10">
    <source>
        <dbReference type="SMART" id="SM01002"/>
    </source>
</evidence>
<evidence type="ECO:0000256" key="5">
    <source>
        <dbReference type="ARBA" id="ARBA00022605"/>
    </source>
</evidence>
<evidence type="ECO:0000256" key="7">
    <source>
        <dbReference type="ARBA" id="ARBA00023157"/>
    </source>
</evidence>
<organism evidence="12 13">
    <name type="scientific">Algivirga pacifica</name>
    <dbReference type="NCBI Taxonomy" id="1162670"/>
    <lineage>
        <taxon>Bacteria</taxon>
        <taxon>Pseudomonadati</taxon>
        <taxon>Bacteroidota</taxon>
        <taxon>Cytophagia</taxon>
        <taxon>Cytophagales</taxon>
        <taxon>Flammeovirgaceae</taxon>
        <taxon>Algivirga</taxon>
    </lineage>
</organism>
<dbReference type="Gene3D" id="3.40.50.720">
    <property type="entry name" value="NAD(P)-binding Rossmann-like Domain"/>
    <property type="match status" value="2"/>
</dbReference>
<evidence type="ECO:0000256" key="3">
    <source>
        <dbReference type="ARBA" id="ARBA00012847"/>
    </source>
</evidence>
<evidence type="ECO:0000313" key="12">
    <source>
        <dbReference type="EMBL" id="GAA4820863.1"/>
    </source>
</evidence>
<evidence type="ECO:0000256" key="2">
    <source>
        <dbReference type="ARBA" id="ARBA00011245"/>
    </source>
</evidence>
<evidence type="ECO:0000256" key="1">
    <source>
        <dbReference type="ARBA" id="ARBA00004884"/>
    </source>
</evidence>
<keyword evidence="6" id="KW-0560">Oxidoreductase</keyword>
<dbReference type="SMART" id="SM01003">
    <property type="entry name" value="AlaDh_PNT_N"/>
    <property type="match status" value="1"/>
</dbReference>
<evidence type="ECO:0000259" key="11">
    <source>
        <dbReference type="SMART" id="SM01003"/>
    </source>
</evidence>
<dbReference type="Proteomes" id="UP001500298">
    <property type="component" value="Unassembled WGS sequence"/>
</dbReference>
<keyword evidence="7" id="KW-1015">Disulfide bond</keyword>
<dbReference type="Pfam" id="PF05222">
    <property type="entry name" value="AlaDh_PNT_N"/>
    <property type="match status" value="1"/>
</dbReference>
<dbReference type="CDD" id="cd05199">
    <property type="entry name" value="SDH_like"/>
    <property type="match status" value="1"/>
</dbReference>
<evidence type="ECO:0000256" key="6">
    <source>
        <dbReference type="ARBA" id="ARBA00023002"/>
    </source>
</evidence>
<feature type="domain" description="Alanine dehydrogenase/pyridine nucleotide transhydrogenase N-terminal" evidence="11">
    <location>
        <begin position="4"/>
        <end position="136"/>
    </location>
</feature>
<dbReference type="SUPFAM" id="SSF52283">
    <property type="entry name" value="Formate/glycerate dehydrogenase catalytic domain-like"/>
    <property type="match status" value="1"/>
</dbReference>
<feature type="domain" description="Alanine dehydrogenase/pyridine nucleotide transhydrogenase NAD(H)-binding" evidence="10">
    <location>
        <begin position="163"/>
        <end position="339"/>
    </location>
</feature>
<comment type="catalytic activity">
    <reaction evidence="9">
        <text>L-saccharopine + NAD(+) + H2O = L-lysine + 2-oxoglutarate + NADH + H(+)</text>
        <dbReference type="Rhea" id="RHEA:12440"/>
        <dbReference type="ChEBI" id="CHEBI:15377"/>
        <dbReference type="ChEBI" id="CHEBI:15378"/>
        <dbReference type="ChEBI" id="CHEBI:16810"/>
        <dbReference type="ChEBI" id="CHEBI:32551"/>
        <dbReference type="ChEBI" id="CHEBI:57540"/>
        <dbReference type="ChEBI" id="CHEBI:57945"/>
        <dbReference type="ChEBI" id="CHEBI:57951"/>
        <dbReference type="EC" id="1.5.1.7"/>
    </reaction>
</comment>
<evidence type="ECO:0000313" key="13">
    <source>
        <dbReference type="Proteomes" id="UP001500298"/>
    </source>
</evidence>
<protein>
    <recommendedName>
        <fullName evidence="4">Saccharopine dehydrogenase [NAD(+), L-lysine-forming]</fullName>
        <ecNumber evidence="3">1.5.1.7</ecNumber>
    </recommendedName>
    <alternativeName>
        <fullName evidence="8">Lysine--2-oxoglutarate reductase</fullName>
    </alternativeName>
</protein>
<dbReference type="InterPro" id="IPR007886">
    <property type="entry name" value="AlaDH/PNT_N"/>
</dbReference>
<comment type="caution">
    <text evidence="12">The sequence shown here is derived from an EMBL/GenBank/DDBJ whole genome shotgun (WGS) entry which is preliminary data.</text>
</comment>
<evidence type="ECO:0000256" key="8">
    <source>
        <dbReference type="ARBA" id="ARBA00033228"/>
    </source>
</evidence>
<dbReference type="PIRSF" id="PIRSF018250">
    <property type="entry name" value="Saccharopine_DH_Lys"/>
    <property type="match status" value="1"/>
</dbReference>
<keyword evidence="13" id="KW-1185">Reference proteome</keyword>
<evidence type="ECO:0000256" key="9">
    <source>
        <dbReference type="ARBA" id="ARBA00047860"/>
    </source>
</evidence>
<evidence type="ECO:0000256" key="4">
    <source>
        <dbReference type="ARBA" id="ARBA00021221"/>
    </source>
</evidence>
<dbReference type="InterPro" id="IPR051168">
    <property type="entry name" value="AASS"/>
</dbReference>
<dbReference type="EMBL" id="BAABJX010000004">
    <property type="protein sequence ID" value="GAA4820863.1"/>
    <property type="molecule type" value="Genomic_DNA"/>
</dbReference>
<proteinExistence type="predicted"/>
<name>A0ABP9D1R2_9BACT</name>
<dbReference type="PANTHER" id="PTHR11133">
    <property type="entry name" value="SACCHAROPINE DEHYDROGENASE"/>
    <property type="match status" value="1"/>
</dbReference>
<keyword evidence="5" id="KW-0028">Amino-acid biosynthesis</keyword>
<comment type="pathway">
    <text evidence="1">Amino-acid biosynthesis; L-lysine biosynthesis via AAA pathway; L-lysine from L-alpha-aminoadipate (fungal route): step 3/3.</text>
</comment>
<gene>
    <name evidence="12" type="ORF">GCM10023331_01500</name>
</gene>
<dbReference type="PANTHER" id="PTHR11133:SF22">
    <property type="entry name" value="ALPHA-AMINOADIPIC SEMIALDEHYDE SYNTHASE, MITOCHONDRIAL"/>
    <property type="match status" value="1"/>
</dbReference>
<sequence>MKIGIIREGKMPPDKRVPFTPEQCKTIKEQYPSIELVIQPSPIRCFPDQAYSNAGISLQEDLSDCDVLFGVKEVPLDDLIPEKHYFFFSHTHKFQPYNRPLIQAIIQKEIQLTDYECLTYPNGNRVLGFGRFAGLVGAYNGLLTYGKREGLYTLKPANLCDDLRELNKELHKVKLPPIKIVLTGSGRVAKGANEILEALSIKRVNADRFLSETFEEPVYTWIDADEYVEHKEGKPFDFKHFYAHGEEYQSNFKRFTKVTDLFIAGHFWDNRSPVFFTEEDVKSAEFKIKTIADISCDIACAIPSTVRPSTIANPVYDYNPQTGEEATAYSSKDHITVMAVDNLPCELPKDASEDFGQHLLDHILPLLLVEDPDQILHKATITKKGQLNEPFQYMQDFVEGKA</sequence>
<dbReference type="RefSeq" id="WP_345368500.1">
    <property type="nucleotide sequence ID" value="NZ_BAABJX010000004.1"/>
</dbReference>
<dbReference type="InterPro" id="IPR007698">
    <property type="entry name" value="AlaDH/PNT_NAD(H)-bd"/>
</dbReference>
<accession>A0ABP9D1R2</accession>
<reference evidence="13" key="1">
    <citation type="journal article" date="2019" name="Int. J. Syst. Evol. Microbiol.">
        <title>The Global Catalogue of Microorganisms (GCM) 10K type strain sequencing project: providing services to taxonomists for standard genome sequencing and annotation.</title>
        <authorList>
            <consortium name="The Broad Institute Genomics Platform"/>
            <consortium name="The Broad Institute Genome Sequencing Center for Infectious Disease"/>
            <person name="Wu L."/>
            <person name="Ma J."/>
        </authorList>
    </citation>
    <scope>NUCLEOTIDE SEQUENCE [LARGE SCALE GENOMIC DNA]</scope>
    <source>
        <strain evidence="13">JCM 18326</strain>
    </source>
</reference>
<dbReference type="EC" id="1.5.1.7" evidence="3"/>
<dbReference type="InterPro" id="IPR027281">
    <property type="entry name" value="Lys1"/>
</dbReference>
<comment type="subunit">
    <text evidence="2">Monomer.</text>
</comment>